<dbReference type="SMART" id="SM00738">
    <property type="entry name" value="NGN"/>
    <property type="match status" value="1"/>
</dbReference>
<evidence type="ECO:0000256" key="6">
    <source>
        <dbReference type="NCBIfam" id="TIGR00922"/>
    </source>
</evidence>
<dbReference type="EMBL" id="PCSV01000038">
    <property type="protein sequence ID" value="PIP57062.1"/>
    <property type="molecule type" value="Genomic_DNA"/>
</dbReference>
<evidence type="ECO:0000256" key="5">
    <source>
        <dbReference type="HAMAP-Rule" id="MF_00948"/>
    </source>
</evidence>
<dbReference type="GO" id="GO:0005829">
    <property type="term" value="C:cytosol"/>
    <property type="evidence" value="ECO:0007669"/>
    <property type="project" value="TreeGrafter"/>
</dbReference>
<dbReference type="Pfam" id="PF02357">
    <property type="entry name" value="NusG"/>
    <property type="match status" value="1"/>
</dbReference>
<dbReference type="PANTHER" id="PTHR30265">
    <property type="entry name" value="RHO-INTERACTING TRANSCRIPTION TERMINATION FACTOR NUSG"/>
    <property type="match status" value="1"/>
</dbReference>
<gene>
    <name evidence="5" type="primary">nusG</name>
    <name evidence="9" type="ORF">COX04_01565</name>
</gene>
<dbReference type="CDD" id="cd09891">
    <property type="entry name" value="NGN_Bact_1"/>
    <property type="match status" value="1"/>
</dbReference>
<evidence type="ECO:0000256" key="3">
    <source>
        <dbReference type="ARBA" id="ARBA00023015"/>
    </source>
</evidence>
<dbReference type="NCBIfam" id="TIGR00922">
    <property type="entry name" value="nusG"/>
    <property type="match status" value="1"/>
</dbReference>
<dbReference type="InterPro" id="IPR043425">
    <property type="entry name" value="NusG-like"/>
</dbReference>
<keyword evidence="2 5" id="KW-0889">Transcription antitermination</keyword>
<dbReference type="AlphaFoldDB" id="A0A2H0BHB1"/>
<reference evidence="9 10" key="1">
    <citation type="submission" date="2017-09" db="EMBL/GenBank/DDBJ databases">
        <title>Depth-based differentiation of microbial function through sediment-hosted aquifers and enrichment of novel symbionts in the deep terrestrial subsurface.</title>
        <authorList>
            <person name="Probst A.J."/>
            <person name="Ladd B."/>
            <person name="Jarett J.K."/>
            <person name="Geller-Mcgrath D.E."/>
            <person name="Sieber C.M."/>
            <person name="Emerson J.B."/>
            <person name="Anantharaman K."/>
            <person name="Thomas B.C."/>
            <person name="Malmstrom R."/>
            <person name="Stieglmeier M."/>
            <person name="Klingl A."/>
            <person name="Woyke T."/>
            <person name="Ryan C.M."/>
            <person name="Banfield J.F."/>
        </authorList>
    </citation>
    <scope>NUCLEOTIDE SEQUENCE [LARGE SCALE GENOMIC DNA]</scope>
    <source>
        <strain evidence="9">CG22_combo_CG10-13_8_21_14_all_45_10</strain>
    </source>
</reference>
<keyword evidence="4 5" id="KW-0804">Transcription</keyword>
<dbReference type="InterPro" id="IPR014722">
    <property type="entry name" value="Rib_uL2_dom2"/>
</dbReference>
<dbReference type="InterPro" id="IPR015869">
    <property type="entry name" value="Transcrpt_antiterm_NusG_bac_CS"/>
</dbReference>
<name>A0A2H0BHB1_9BACT</name>
<dbReference type="InterPro" id="IPR001062">
    <property type="entry name" value="Transcrpt_antiterm_NusG"/>
</dbReference>
<evidence type="ECO:0000259" key="8">
    <source>
        <dbReference type="SMART" id="SM00738"/>
    </source>
</evidence>
<keyword evidence="3 5" id="KW-0805">Transcription regulation</keyword>
<feature type="domain" description="NusG-like N-terminal" evidence="8">
    <location>
        <begin position="32"/>
        <end position="140"/>
    </location>
</feature>
<proteinExistence type="inferred from homology"/>
<dbReference type="InterPro" id="IPR047050">
    <property type="entry name" value="NGN"/>
</dbReference>
<dbReference type="GO" id="GO:0006354">
    <property type="term" value="P:DNA-templated transcription elongation"/>
    <property type="evidence" value="ECO:0007669"/>
    <property type="project" value="UniProtKB-UniRule"/>
</dbReference>
<dbReference type="InterPro" id="IPR008991">
    <property type="entry name" value="Translation_prot_SH3-like_sf"/>
</dbReference>
<dbReference type="InterPro" id="IPR006645">
    <property type="entry name" value="NGN-like_dom"/>
</dbReference>
<protein>
    <recommendedName>
        <fullName evidence="5 6">Transcription termination/antitermination protein NusG</fullName>
    </recommendedName>
</protein>
<dbReference type="PANTHER" id="PTHR30265:SF2">
    <property type="entry name" value="TRANSCRIPTION TERMINATION_ANTITERMINATION PROTEIN NUSG"/>
    <property type="match status" value="1"/>
</dbReference>
<comment type="similarity">
    <text evidence="5 7">Belongs to the NusG family.</text>
</comment>
<dbReference type="CDD" id="cd06091">
    <property type="entry name" value="KOW_NusG"/>
    <property type="match status" value="1"/>
</dbReference>
<dbReference type="SUPFAM" id="SSF50104">
    <property type="entry name" value="Translation proteins SH3-like domain"/>
    <property type="match status" value="1"/>
</dbReference>
<dbReference type="GO" id="GO:0032784">
    <property type="term" value="P:regulation of DNA-templated transcription elongation"/>
    <property type="evidence" value="ECO:0007669"/>
    <property type="project" value="InterPro"/>
</dbReference>
<evidence type="ECO:0000256" key="1">
    <source>
        <dbReference type="ARBA" id="ARBA00022472"/>
    </source>
</evidence>
<dbReference type="SUPFAM" id="SSF82679">
    <property type="entry name" value="N-utilization substance G protein NusG, N-terminal domain"/>
    <property type="match status" value="1"/>
</dbReference>
<dbReference type="PRINTS" id="PR00338">
    <property type="entry name" value="NUSGTNSCPFCT"/>
</dbReference>
<evidence type="ECO:0000256" key="2">
    <source>
        <dbReference type="ARBA" id="ARBA00022814"/>
    </source>
</evidence>
<comment type="function">
    <text evidence="5 7">Participates in transcription elongation, termination and antitermination.</text>
</comment>
<dbReference type="Gene3D" id="2.30.30.30">
    <property type="match status" value="1"/>
</dbReference>
<evidence type="ECO:0000313" key="10">
    <source>
        <dbReference type="Proteomes" id="UP000230759"/>
    </source>
</evidence>
<comment type="caution">
    <text evidence="9">The sequence shown here is derived from an EMBL/GenBank/DDBJ whole genome shotgun (WGS) entry which is preliminary data.</text>
</comment>
<keyword evidence="1 5" id="KW-0806">Transcription termination</keyword>
<dbReference type="GO" id="GO:0031564">
    <property type="term" value="P:transcription antitermination"/>
    <property type="evidence" value="ECO:0007669"/>
    <property type="project" value="UniProtKB-UniRule"/>
</dbReference>
<dbReference type="PROSITE" id="PS01014">
    <property type="entry name" value="NUSG"/>
    <property type="match status" value="1"/>
</dbReference>
<organism evidence="9 10">
    <name type="scientific">Candidatus Woesebacteria bacterium CG22_combo_CG10-13_8_21_14_all_45_10</name>
    <dbReference type="NCBI Taxonomy" id="1975060"/>
    <lineage>
        <taxon>Bacteria</taxon>
        <taxon>Candidatus Woeseibacteriota</taxon>
    </lineage>
</organism>
<dbReference type="GO" id="GO:0006353">
    <property type="term" value="P:DNA-templated transcription termination"/>
    <property type="evidence" value="ECO:0007669"/>
    <property type="project" value="UniProtKB-UniRule"/>
</dbReference>
<evidence type="ECO:0000256" key="7">
    <source>
        <dbReference type="RuleBase" id="RU000538"/>
    </source>
</evidence>
<dbReference type="HAMAP" id="MF_00948">
    <property type="entry name" value="NusG"/>
    <property type="match status" value="1"/>
</dbReference>
<dbReference type="Proteomes" id="UP000230759">
    <property type="component" value="Unassembled WGS sequence"/>
</dbReference>
<dbReference type="Gene3D" id="3.30.70.940">
    <property type="entry name" value="NusG, N-terminal domain"/>
    <property type="match status" value="1"/>
</dbReference>
<dbReference type="FunFam" id="2.30.30.30:FF:000002">
    <property type="entry name" value="Transcription termination/antitermination factor NusG"/>
    <property type="match status" value="1"/>
</dbReference>
<dbReference type="InterPro" id="IPR036735">
    <property type="entry name" value="NGN_dom_sf"/>
</dbReference>
<evidence type="ECO:0000313" key="9">
    <source>
        <dbReference type="EMBL" id="PIP57062.1"/>
    </source>
</evidence>
<sequence>MTDTPTQSVEERGTGTKKIPGHIVIGETSDPKAKWYVVHTASGHEARVSETLRQRIETMNLQGKIFELLIPTQDRVIIRAGKKATVKEKIFPGYLLVKMVLDDPTWLAVRTTAGITGFVGTGTKPTPLSETEVANILKFISAPAPRFKTKFSTGEAVKITDGPFADFLGTIHEMDEARGKVKVLVSIFGRETPVELDFLQIQKV</sequence>
<evidence type="ECO:0000256" key="4">
    <source>
        <dbReference type="ARBA" id="ARBA00023163"/>
    </source>
</evidence>
<accession>A0A2H0BHB1</accession>